<evidence type="ECO:0000313" key="2">
    <source>
        <dbReference type="EMBL" id="ADL50463.1"/>
    </source>
</evidence>
<feature type="compositionally biased region" description="Basic residues" evidence="1">
    <location>
        <begin position="1"/>
        <end position="11"/>
    </location>
</feature>
<proteinExistence type="predicted"/>
<dbReference type="AlphaFoldDB" id="D9SRU6"/>
<dbReference type="Proteomes" id="UP000002730">
    <property type="component" value="Chromosome"/>
</dbReference>
<protein>
    <submittedName>
        <fullName evidence="2">Uncharacterized protein</fullName>
    </submittedName>
</protein>
<keyword evidence="3" id="KW-1185">Reference proteome</keyword>
<organism evidence="2 3">
    <name type="scientific">Clostridium cellulovorans (strain ATCC 35296 / DSM 3052 / OCM 3 / 743B)</name>
    <dbReference type="NCBI Taxonomy" id="573061"/>
    <lineage>
        <taxon>Bacteria</taxon>
        <taxon>Bacillati</taxon>
        <taxon>Bacillota</taxon>
        <taxon>Clostridia</taxon>
        <taxon>Eubacteriales</taxon>
        <taxon>Clostridiaceae</taxon>
        <taxon>Clostridium</taxon>
    </lineage>
</organism>
<accession>D9SRU6</accession>
<gene>
    <name evidence="2" type="ordered locus">Clocel_0692</name>
</gene>
<dbReference type="HOGENOM" id="CLU_3326526_0_0_9"/>
<feature type="region of interest" description="Disordered" evidence="1">
    <location>
        <begin position="1"/>
        <end position="38"/>
    </location>
</feature>
<dbReference type="EMBL" id="CP002160">
    <property type="protein sequence ID" value="ADL50463.1"/>
    <property type="molecule type" value="Genomic_DNA"/>
</dbReference>
<evidence type="ECO:0000313" key="3">
    <source>
        <dbReference type="Proteomes" id="UP000002730"/>
    </source>
</evidence>
<dbReference type="KEGG" id="ccb:Clocel_0692"/>
<evidence type="ECO:0000256" key="1">
    <source>
        <dbReference type="SAM" id="MobiDB-lite"/>
    </source>
</evidence>
<reference evidence="2 3" key="1">
    <citation type="submission" date="2010-08" db="EMBL/GenBank/DDBJ databases">
        <title>Complete sequence of Clostridium cellulovorans 743B.</title>
        <authorList>
            <consortium name="US DOE Joint Genome Institute"/>
            <person name="Lucas S."/>
            <person name="Copeland A."/>
            <person name="Lapidus A."/>
            <person name="Cheng J.-F."/>
            <person name="Bruce D."/>
            <person name="Goodwin L."/>
            <person name="Pitluck S."/>
            <person name="Chertkov O."/>
            <person name="Detter J.C."/>
            <person name="Han C."/>
            <person name="Tapia R."/>
            <person name="Land M."/>
            <person name="Hauser L."/>
            <person name="Chang Y.-J."/>
            <person name="Jeffries C."/>
            <person name="Kyrpides N."/>
            <person name="Ivanova N."/>
            <person name="Mikhailova N."/>
            <person name="Hemme C.L."/>
            <person name="Woyke T."/>
        </authorList>
    </citation>
    <scope>NUCLEOTIDE SEQUENCE [LARGE SCALE GENOMIC DNA]</scope>
    <source>
        <strain evidence="3">ATCC 35296 / DSM 3052 / OCM 3 / 743B</strain>
    </source>
</reference>
<name>D9SRU6_CLOC7</name>
<sequence>MAKNRNMKKAKSTSLKANAEVAEEIQSEKPAKKNKKDK</sequence>